<keyword evidence="5 6" id="KW-0472">Membrane</keyword>
<dbReference type="PANTHER" id="PTHR32322">
    <property type="entry name" value="INNER MEMBRANE TRANSPORTER"/>
    <property type="match status" value="1"/>
</dbReference>
<protein>
    <submittedName>
        <fullName evidence="8">DMT family transporter</fullName>
    </submittedName>
</protein>
<feature type="transmembrane region" description="Helical" evidence="6">
    <location>
        <begin position="77"/>
        <end position="99"/>
    </location>
</feature>
<comment type="subcellular location">
    <subcellularLocation>
        <location evidence="1">Membrane</location>
        <topology evidence="1">Multi-pass membrane protein</topology>
    </subcellularLocation>
</comment>
<dbReference type="SUPFAM" id="SSF103481">
    <property type="entry name" value="Multidrug resistance efflux transporter EmrE"/>
    <property type="match status" value="2"/>
</dbReference>
<gene>
    <name evidence="8" type="ORF">EHW97_04580</name>
</gene>
<feature type="transmembrane region" description="Helical" evidence="6">
    <location>
        <begin position="259"/>
        <end position="275"/>
    </location>
</feature>
<evidence type="ECO:0000256" key="1">
    <source>
        <dbReference type="ARBA" id="ARBA00004141"/>
    </source>
</evidence>
<dbReference type="Proteomes" id="UP000275225">
    <property type="component" value="Unassembled WGS sequence"/>
</dbReference>
<accession>A0A3N6WNW2</accession>
<feature type="transmembrane region" description="Helical" evidence="6">
    <location>
        <begin position="46"/>
        <end position="65"/>
    </location>
</feature>
<dbReference type="Pfam" id="PF00892">
    <property type="entry name" value="EamA"/>
    <property type="match status" value="2"/>
</dbReference>
<dbReference type="InterPro" id="IPR050638">
    <property type="entry name" value="AA-Vitamin_Transporters"/>
</dbReference>
<organism evidence="8 9">
    <name type="scientific">Aeromicrobium camelliae</name>
    <dbReference type="NCBI Taxonomy" id="1538144"/>
    <lineage>
        <taxon>Bacteria</taxon>
        <taxon>Bacillati</taxon>
        <taxon>Actinomycetota</taxon>
        <taxon>Actinomycetes</taxon>
        <taxon>Propionibacteriales</taxon>
        <taxon>Nocardioidaceae</taxon>
        <taxon>Aeromicrobium</taxon>
    </lineage>
</organism>
<reference evidence="8 9" key="1">
    <citation type="submission" date="2018-11" db="EMBL/GenBank/DDBJ databases">
        <authorList>
            <person name="Li F."/>
        </authorList>
    </citation>
    <scope>NUCLEOTIDE SEQUENCE [LARGE SCALE GENOMIC DNA]</scope>
    <source>
        <strain evidence="8 9">YS17T</strain>
    </source>
</reference>
<evidence type="ECO:0000256" key="3">
    <source>
        <dbReference type="ARBA" id="ARBA00022692"/>
    </source>
</evidence>
<evidence type="ECO:0000256" key="2">
    <source>
        <dbReference type="ARBA" id="ARBA00007362"/>
    </source>
</evidence>
<keyword evidence="4 6" id="KW-1133">Transmembrane helix</keyword>
<evidence type="ECO:0000313" key="9">
    <source>
        <dbReference type="Proteomes" id="UP000275225"/>
    </source>
</evidence>
<evidence type="ECO:0000259" key="7">
    <source>
        <dbReference type="Pfam" id="PF00892"/>
    </source>
</evidence>
<feature type="domain" description="EamA" evidence="7">
    <location>
        <begin position="18"/>
        <end position="150"/>
    </location>
</feature>
<feature type="transmembrane region" description="Helical" evidence="6">
    <location>
        <begin position="105"/>
        <end position="124"/>
    </location>
</feature>
<feature type="transmembrane region" description="Helical" evidence="6">
    <location>
        <begin position="225"/>
        <end position="247"/>
    </location>
</feature>
<feature type="transmembrane region" description="Helical" evidence="6">
    <location>
        <begin position="12"/>
        <end position="34"/>
    </location>
</feature>
<evidence type="ECO:0000256" key="6">
    <source>
        <dbReference type="SAM" id="Phobius"/>
    </source>
</evidence>
<proteinExistence type="inferred from homology"/>
<feature type="domain" description="EamA" evidence="7">
    <location>
        <begin position="166"/>
        <end position="298"/>
    </location>
</feature>
<dbReference type="OrthoDB" id="9809509at2"/>
<evidence type="ECO:0000256" key="5">
    <source>
        <dbReference type="ARBA" id="ARBA00023136"/>
    </source>
</evidence>
<feature type="transmembrane region" description="Helical" evidence="6">
    <location>
        <begin position="193"/>
        <end position="213"/>
    </location>
</feature>
<dbReference type="InterPro" id="IPR037185">
    <property type="entry name" value="EmrE-like"/>
</dbReference>
<feature type="transmembrane region" description="Helical" evidence="6">
    <location>
        <begin position="163"/>
        <end position="181"/>
    </location>
</feature>
<sequence>MTKPIGIPVGRHGVITLGLAALFVICWSSGFIGAKLGAQDAAVPTILMWRFLPLALVLVPFFLRNQSGKQRLARRGVGRQVAVGALSQSGYLLTVYWAIDLGVSTGTTALIDGIQPLVVAALVGPLLGTAVTGRQWIGLVLGLVGVALVTWVDATHVASGTPWWAYAVPFAGMVSLVAATFIERRAPAPTAPLSALTIHCLTSAVSFTGMAVVAGDAIPPATASFWVAMTWLVVLSTFGGYGLYWLLLRRTGVTTVNSLMFLVPPVTTVWGAAMFDEPLTALTAAGLGLALVATLLVVAPRRELSRQPA</sequence>
<comment type="similarity">
    <text evidence="2">Belongs to the EamA transporter family.</text>
</comment>
<dbReference type="AlphaFoldDB" id="A0A3N6WNW2"/>
<keyword evidence="9" id="KW-1185">Reference proteome</keyword>
<comment type="caution">
    <text evidence="8">The sequence shown here is derived from an EMBL/GenBank/DDBJ whole genome shotgun (WGS) entry which is preliminary data.</text>
</comment>
<feature type="transmembrane region" description="Helical" evidence="6">
    <location>
        <begin position="136"/>
        <end position="157"/>
    </location>
</feature>
<dbReference type="EMBL" id="RQJX01000004">
    <property type="protein sequence ID" value="RQN08980.1"/>
    <property type="molecule type" value="Genomic_DNA"/>
</dbReference>
<feature type="transmembrane region" description="Helical" evidence="6">
    <location>
        <begin position="281"/>
        <end position="299"/>
    </location>
</feature>
<dbReference type="PANTHER" id="PTHR32322:SF2">
    <property type="entry name" value="EAMA DOMAIN-CONTAINING PROTEIN"/>
    <property type="match status" value="1"/>
</dbReference>
<evidence type="ECO:0000256" key="4">
    <source>
        <dbReference type="ARBA" id="ARBA00022989"/>
    </source>
</evidence>
<dbReference type="InterPro" id="IPR000620">
    <property type="entry name" value="EamA_dom"/>
</dbReference>
<keyword evidence="3 6" id="KW-0812">Transmembrane</keyword>
<dbReference type="GO" id="GO:0016020">
    <property type="term" value="C:membrane"/>
    <property type="evidence" value="ECO:0007669"/>
    <property type="project" value="UniProtKB-SubCell"/>
</dbReference>
<name>A0A3N6WNW2_9ACTN</name>
<evidence type="ECO:0000313" key="8">
    <source>
        <dbReference type="EMBL" id="RQN08980.1"/>
    </source>
</evidence>